<proteinExistence type="predicted"/>
<gene>
    <name evidence="1" type="ORF">H0H81_005299</name>
</gene>
<dbReference type="OrthoDB" id="412788at2759"/>
<dbReference type="AlphaFoldDB" id="A0A9P7K7T2"/>
<name>A0A9P7K7T2_9AGAR</name>
<evidence type="ECO:0008006" key="3">
    <source>
        <dbReference type="Google" id="ProtNLM"/>
    </source>
</evidence>
<reference evidence="1" key="1">
    <citation type="submission" date="2021-02" db="EMBL/GenBank/DDBJ databases">
        <authorList>
            <person name="Nieuwenhuis M."/>
            <person name="Van De Peppel L.J.J."/>
        </authorList>
    </citation>
    <scope>NUCLEOTIDE SEQUENCE</scope>
    <source>
        <strain evidence="1">D49</strain>
    </source>
</reference>
<reference evidence="1" key="2">
    <citation type="submission" date="2021-10" db="EMBL/GenBank/DDBJ databases">
        <title>Phylogenomics reveals ancestral predisposition of the termite-cultivated fungus Termitomyces towards a domesticated lifestyle.</title>
        <authorList>
            <person name="Auxier B."/>
            <person name="Grum-Grzhimaylo A."/>
            <person name="Cardenas M.E."/>
            <person name="Lodge J.D."/>
            <person name="Laessoe T."/>
            <person name="Pedersen O."/>
            <person name="Smith M.E."/>
            <person name="Kuyper T.W."/>
            <person name="Franco-Molano E.A."/>
            <person name="Baroni T.J."/>
            <person name="Aanen D.K."/>
        </authorList>
    </citation>
    <scope>NUCLEOTIDE SEQUENCE</scope>
    <source>
        <strain evidence="1">D49</strain>
    </source>
</reference>
<accession>A0A9P7K7T2</accession>
<dbReference type="CDD" id="cd00299">
    <property type="entry name" value="GST_C_family"/>
    <property type="match status" value="1"/>
</dbReference>
<evidence type="ECO:0000313" key="2">
    <source>
        <dbReference type="Proteomes" id="UP000717328"/>
    </source>
</evidence>
<comment type="caution">
    <text evidence="1">The sequence shown here is derived from an EMBL/GenBank/DDBJ whole genome shotgun (WGS) entry which is preliminary data.</text>
</comment>
<dbReference type="Gene3D" id="1.20.1050.10">
    <property type="match status" value="1"/>
</dbReference>
<dbReference type="Proteomes" id="UP000717328">
    <property type="component" value="Unassembled WGS sequence"/>
</dbReference>
<dbReference type="EMBL" id="JABCKI010005727">
    <property type="protein sequence ID" value="KAG5639225.1"/>
    <property type="molecule type" value="Genomic_DNA"/>
</dbReference>
<sequence>MSWAMNIIEFLDKSRSAMSRTHTTSTAPAPALAPATMAYASKTKTIIEYLHSEEADPNHLAYANARNDEGLQALAGGVLPALKRKQTVLGKYLASADEEKIHVSEKTKAFWREKKAAVEVLLEALENAGKAEGELDADGQRKRAAFLTEARQAWEVSLKDVLVKINDEIIGPFSLGDQLSLADLHLASWLARIVSLSGGTYEDDGQTAIGKLETHIGDGFGLVKDAEEESKSKLCVFWDAVRGRGSWKRVYGEGIF</sequence>
<protein>
    <recommendedName>
        <fullName evidence="3">Glutathione S-transferase</fullName>
    </recommendedName>
</protein>
<evidence type="ECO:0000313" key="1">
    <source>
        <dbReference type="EMBL" id="KAG5639225.1"/>
    </source>
</evidence>
<keyword evidence="2" id="KW-1185">Reference proteome</keyword>
<organism evidence="1 2">
    <name type="scientific">Sphagnurus paluster</name>
    <dbReference type="NCBI Taxonomy" id="117069"/>
    <lineage>
        <taxon>Eukaryota</taxon>
        <taxon>Fungi</taxon>
        <taxon>Dikarya</taxon>
        <taxon>Basidiomycota</taxon>
        <taxon>Agaricomycotina</taxon>
        <taxon>Agaricomycetes</taxon>
        <taxon>Agaricomycetidae</taxon>
        <taxon>Agaricales</taxon>
        <taxon>Tricholomatineae</taxon>
        <taxon>Lyophyllaceae</taxon>
        <taxon>Sphagnurus</taxon>
    </lineage>
</organism>